<dbReference type="CDD" id="cd14014">
    <property type="entry name" value="STKc_PknB_like"/>
    <property type="match status" value="1"/>
</dbReference>
<gene>
    <name evidence="8" type="ORF">A1507_22335</name>
</gene>
<dbReference type="InterPro" id="IPR011009">
    <property type="entry name" value="Kinase-like_dom_sf"/>
</dbReference>
<dbReference type="PANTHER" id="PTHR43289:SF6">
    <property type="entry name" value="SERINE_THREONINE-PROTEIN KINASE NEKL-3"/>
    <property type="match status" value="1"/>
</dbReference>
<dbReference type="Proteomes" id="UP000077857">
    <property type="component" value="Unassembled WGS sequence"/>
</dbReference>
<evidence type="ECO:0000256" key="3">
    <source>
        <dbReference type="ARBA" id="ARBA00022777"/>
    </source>
</evidence>
<reference evidence="8 9" key="1">
    <citation type="submission" date="2016-03" db="EMBL/GenBank/DDBJ databases">
        <authorList>
            <person name="Ploux O."/>
        </authorList>
    </citation>
    <scope>NUCLEOTIDE SEQUENCE [LARGE SCALE GENOMIC DNA]</scope>
    <source>
        <strain evidence="8 9">R-45378</strain>
    </source>
</reference>
<keyword evidence="3 8" id="KW-0418">Kinase</keyword>
<dbReference type="SUPFAM" id="SSF81606">
    <property type="entry name" value="PP2C-like"/>
    <property type="match status" value="1"/>
</dbReference>
<dbReference type="Gene3D" id="1.10.510.10">
    <property type="entry name" value="Transferase(Phosphotransferase) domain 1"/>
    <property type="match status" value="1"/>
</dbReference>
<dbReference type="PROSITE" id="PS00109">
    <property type="entry name" value="PROTEIN_KINASE_TYR"/>
    <property type="match status" value="1"/>
</dbReference>
<dbReference type="PANTHER" id="PTHR43289">
    <property type="entry name" value="MITOGEN-ACTIVATED PROTEIN KINASE KINASE KINASE 20-RELATED"/>
    <property type="match status" value="1"/>
</dbReference>
<name>A0A177NUN3_9GAMM</name>
<evidence type="ECO:0000256" key="2">
    <source>
        <dbReference type="ARBA" id="ARBA00022741"/>
    </source>
</evidence>
<evidence type="ECO:0000259" key="7">
    <source>
        <dbReference type="PROSITE" id="PS51746"/>
    </source>
</evidence>
<dbReference type="InterPro" id="IPR036457">
    <property type="entry name" value="PPM-type-like_dom_sf"/>
</dbReference>
<evidence type="ECO:0000256" key="4">
    <source>
        <dbReference type="ARBA" id="ARBA00022840"/>
    </source>
</evidence>
<evidence type="ECO:0000313" key="9">
    <source>
        <dbReference type="Proteomes" id="UP000077857"/>
    </source>
</evidence>
<keyword evidence="4" id="KW-0067">ATP-binding</keyword>
<dbReference type="GO" id="GO:0004674">
    <property type="term" value="F:protein serine/threonine kinase activity"/>
    <property type="evidence" value="ECO:0007669"/>
    <property type="project" value="TreeGrafter"/>
</dbReference>
<feature type="domain" description="PPM-type phosphatase" evidence="7">
    <location>
        <begin position="8"/>
        <end position="239"/>
    </location>
</feature>
<evidence type="ECO:0000313" key="8">
    <source>
        <dbReference type="EMBL" id="OAI20959.1"/>
    </source>
</evidence>
<feature type="transmembrane region" description="Helical" evidence="5">
    <location>
        <begin position="554"/>
        <end position="574"/>
    </location>
</feature>
<dbReference type="Gene3D" id="3.30.200.20">
    <property type="entry name" value="Phosphorylase Kinase, domain 1"/>
    <property type="match status" value="1"/>
</dbReference>
<dbReference type="InterPro" id="IPR000719">
    <property type="entry name" value="Prot_kinase_dom"/>
</dbReference>
<proteinExistence type="predicted"/>
<evidence type="ECO:0000259" key="6">
    <source>
        <dbReference type="PROSITE" id="PS50011"/>
    </source>
</evidence>
<keyword evidence="1" id="KW-0808">Transferase</keyword>
<dbReference type="SMART" id="SM00331">
    <property type="entry name" value="PP2C_SIG"/>
    <property type="match status" value="1"/>
</dbReference>
<dbReference type="InterPro" id="IPR001932">
    <property type="entry name" value="PPM-type_phosphatase-like_dom"/>
</dbReference>
<dbReference type="RefSeq" id="WP_064038976.1">
    <property type="nucleotide sequence ID" value="NZ_LUUJ01000006.1"/>
</dbReference>
<comment type="caution">
    <text evidence="8">The sequence shown here is derived from an EMBL/GenBank/DDBJ whole genome shotgun (WGS) entry which is preliminary data.</text>
</comment>
<dbReference type="GO" id="GO:0005524">
    <property type="term" value="F:ATP binding"/>
    <property type="evidence" value="ECO:0007669"/>
    <property type="project" value="UniProtKB-KW"/>
</dbReference>
<evidence type="ECO:0000256" key="1">
    <source>
        <dbReference type="ARBA" id="ARBA00022679"/>
    </source>
</evidence>
<dbReference type="SMART" id="SM00332">
    <property type="entry name" value="PP2Cc"/>
    <property type="match status" value="1"/>
</dbReference>
<sequence length="597" mass="66286">MSGRLTVGVGQYSDRGRKPLNQDYYGVYIAKEPQLSAKGIAVAVADGISSSGVSHVASQAAVTGFLLDYYCTSEAWSVKKSVQKVLFATNSWLYAQTRYSRYCYDKDRGYVCTFSALVVKSATAYLFHVGDSRIYRLRGGEWEQLTNDHRLWVSPDTSYLSRALGMDSHLELDYRAEPVECGDVFVLATDGVYEFVEPGAMAQAVAAAGHDLDAAAKAMADTALAAGSGDNLTVQIVRIEQLPQADAGELLTALADLPFPPLLRERMEFDGYTVLRELHVSSRSHVHLAIDTESRLPVVIKSPSLDLRDDPAYLERFLMEDWIARRIDSPFVLKPCPQTRKRHFLYVASEFVDGRTLAQWMLDHPQPALEAVRAIVEQIGKGLRAFHRLEMLHQDLRPQNVMIDHAGAVKIIDFGSVRVAGVAEILPEPERQAILGTAQYTALEYFLGEAGTPRSDLYSLAVIAYQMLSGRLPYGAEVSQCRSRQAQYKLRYQELHYAQPQIPLWVDHALRKALHPDPNQRYADIAEFVHDLRYPNQAYLRQARPALIERNPLAFWKGLSLLLALLVFALSLALHKATHPRIAAAGAASPSAAAAGQ</sequence>
<accession>A0A177NUN3</accession>
<dbReference type="AlphaFoldDB" id="A0A177NUN3"/>
<dbReference type="PROSITE" id="PS50011">
    <property type="entry name" value="PROTEIN_KINASE_DOM"/>
    <property type="match status" value="1"/>
</dbReference>
<protein>
    <submittedName>
        <fullName evidence="8">Protein kinase</fullName>
    </submittedName>
</protein>
<dbReference type="Pfam" id="PF00069">
    <property type="entry name" value="Pkinase"/>
    <property type="match status" value="1"/>
</dbReference>
<dbReference type="EMBL" id="LUUJ01000006">
    <property type="protein sequence ID" value="OAI20959.1"/>
    <property type="molecule type" value="Genomic_DNA"/>
</dbReference>
<dbReference type="SUPFAM" id="SSF56112">
    <property type="entry name" value="Protein kinase-like (PK-like)"/>
    <property type="match status" value="1"/>
</dbReference>
<keyword evidence="2" id="KW-0547">Nucleotide-binding</keyword>
<dbReference type="Gene3D" id="3.60.40.10">
    <property type="entry name" value="PPM-type phosphatase domain"/>
    <property type="match status" value="1"/>
</dbReference>
<dbReference type="PROSITE" id="PS51746">
    <property type="entry name" value="PPM_2"/>
    <property type="match status" value="1"/>
</dbReference>
<keyword evidence="5" id="KW-0472">Membrane</keyword>
<feature type="domain" description="Protein kinase" evidence="6">
    <location>
        <begin position="272"/>
        <end position="533"/>
    </location>
</feature>
<keyword evidence="5" id="KW-0812">Transmembrane</keyword>
<evidence type="ECO:0000256" key="5">
    <source>
        <dbReference type="SAM" id="Phobius"/>
    </source>
</evidence>
<dbReference type="CDD" id="cd00143">
    <property type="entry name" value="PP2Cc"/>
    <property type="match status" value="1"/>
</dbReference>
<dbReference type="Pfam" id="PF13672">
    <property type="entry name" value="PP2C_2"/>
    <property type="match status" value="1"/>
</dbReference>
<dbReference type="OrthoDB" id="9801841at2"/>
<dbReference type="InterPro" id="IPR008266">
    <property type="entry name" value="Tyr_kinase_AS"/>
</dbReference>
<keyword evidence="5" id="KW-1133">Transmembrane helix</keyword>
<organism evidence="8 9">
    <name type="scientific">Methylomonas koyamae</name>
    <dbReference type="NCBI Taxonomy" id="702114"/>
    <lineage>
        <taxon>Bacteria</taxon>
        <taxon>Pseudomonadati</taxon>
        <taxon>Pseudomonadota</taxon>
        <taxon>Gammaproteobacteria</taxon>
        <taxon>Methylococcales</taxon>
        <taxon>Methylococcaceae</taxon>
        <taxon>Methylomonas</taxon>
    </lineage>
</organism>